<gene>
    <name evidence="3" type="primary">gldL</name>
    <name evidence="3" type="ORF">ESA94_11840</name>
</gene>
<feature type="domain" description="Gliding motility protein GldL-like N-terminal" evidence="2">
    <location>
        <begin position="14"/>
        <end position="58"/>
    </location>
</feature>
<dbReference type="RefSeq" id="WP_129131118.1">
    <property type="nucleotide sequence ID" value="NZ_SDHW01000003.1"/>
</dbReference>
<accession>A0A4Q1CI68</accession>
<comment type="caution">
    <text evidence="3">The sequence shown here is derived from an EMBL/GenBank/DDBJ whole genome shotgun (WGS) entry which is preliminary data.</text>
</comment>
<reference evidence="3 4" key="1">
    <citation type="submission" date="2019-01" db="EMBL/GenBank/DDBJ databases">
        <title>Lacibacter sp. strain TTM-7.</title>
        <authorList>
            <person name="Chen W.-M."/>
        </authorList>
    </citation>
    <scope>NUCLEOTIDE SEQUENCE [LARGE SCALE GENOMIC DNA]</scope>
    <source>
        <strain evidence="3 4">TTM-7</strain>
    </source>
</reference>
<dbReference type="AlphaFoldDB" id="A0A4Q1CI68"/>
<dbReference type="InterPro" id="IPR055087">
    <property type="entry name" value="GldL-like_N"/>
</dbReference>
<dbReference type="Pfam" id="PF22827">
    <property type="entry name" value="GldL_N"/>
    <property type="match status" value="1"/>
</dbReference>
<dbReference type="EMBL" id="SDHW01000003">
    <property type="protein sequence ID" value="RXK59744.1"/>
    <property type="molecule type" value="Genomic_DNA"/>
</dbReference>
<name>A0A4Q1CI68_9BACT</name>
<evidence type="ECO:0000313" key="4">
    <source>
        <dbReference type="Proteomes" id="UP000290204"/>
    </source>
</evidence>
<dbReference type="NCBIfam" id="TIGR03513">
    <property type="entry name" value="GldL_gliding"/>
    <property type="match status" value="1"/>
</dbReference>
<organism evidence="3 4">
    <name type="scientific">Lacibacter luteus</name>
    <dbReference type="NCBI Taxonomy" id="2508719"/>
    <lineage>
        <taxon>Bacteria</taxon>
        <taxon>Pseudomonadati</taxon>
        <taxon>Bacteroidota</taxon>
        <taxon>Chitinophagia</taxon>
        <taxon>Chitinophagales</taxon>
        <taxon>Chitinophagaceae</taxon>
        <taxon>Lacibacter</taxon>
    </lineage>
</organism>
<evidence type="ECO:0000313" key="3">
    <source>
        <dbReference type="EMBL" id="RXK59744.1"/>
    </source>
</evidence>
<keyword evidence="1" id="KW-0472">Membrane</keyword>
<evidence type="ECO:0000256" key="1">
    <source>
        <dbReference type="SAM" id="Phobius"/>
    </source>
</evidence>
<proteinExistence type="predicted"/>
<feature type="transmembrane region" description="Helical" evidence="1">
    <location>
        <begin position="12"/>
        <end position="32"/>
    </location>
</feature>
<dbReference type="Proteomes" id="UP000290204">
    <property type="component" value="Unassembled WGS sequence"/>
</dbReference>
<protein>
    <submittedName>
        <fullName evidence="3">Gliding motility protein GldL</fullName>
    </submittedName>
</protein>
<keyword evidence="4" id="KW-1185">Reference proteome</keyword>
<dbReference type="OrthoDB" id="1466660at2"/>
<sequence length="249" mass="26349">MAVSRSTEKITNIIVSAGAAVVIFGAWAKILHLSFADMMLTVGLLTEAGIFVVYAYLATQGYGLHDDGHKAAAPAGTPALASLDKMLHEADITPSNLKSLGENFQKLNSTVGGIKDVSDVVASTGELSASSKEAAKVLTGMKDAYQQAASTVSSFNLAAEGTKAYHEQVQVMTKNLGSLNTIYELELQDTNNHLKAMNKFYGNLTQASEAMLGSVDDAKKAQEQIGNLAKNLGTLNNIYGNMINAMQGR</sequence>
<dbReference type="SUPFAM" id="SSF58104">
    <property type="entry name" value="Methyl-accepting chemotaxis protein (MCP) signaling domain"/>
    <property type="match status" value="1"/>
</dbReference>
<keyword evidence="1" id="KW-1133">Transmembrane helix</keyword>
<dbReference type="InterPro" id="IPR019852">
    <property type="entry name" value="Motility-assoc_prot_GldL"/>
</dbReference>
<feature type="transmembrane region" description="Helical" evidence="1">
    <location>
        <begin position="38"/>
        <end position="57"/>
    </location>
</feature>
<keyword evidence="1" id="KW-0812">Transmembrane</keyword>
<evidence type="ECO:0000259" key="2">
    <source>
        <dbReference type="Pfam" id="PF22827"/>
    </source>
</evidence>